<protein>
    <submittedName>
        <fullName evidence="1">Uncharacterized protein</fullName>
    </submittedName>
</protein>
<reference evidence="1" key="1">
    <citation type="journal article" date="2022" name="bioRxiv">
        <title>Sequencing and chromosome-scale assembly of the giantPleurodeles waltlgenome.</title>
        <authorList>
            <person name="Brown T."/>
            <person name="Elewa A."/>
            <person name="Iarovenko S."/>
            <person name="Subramanian E."/>
            <person name="Araus A.J."/>
            <person name="Petzold A."/>
            <person name="Susuki M."/>
            <person name="Suzuki K.-i.T."/>
            <person name="Hayashi T."/>
            <person name="Toyoda A."/>
            <person name="Oliveira C."/>
            <person name="Osipova E."/>
            <person name="Leigh N.D."/>
            <person name="Simon A."/>
            <person name="Yun M.H."/>
        </authorList>
    </citation>
    <scope>NUCLEOTIDE SEQUENCE</scope>
    <source>
        <strain evidence="1">20211129_DDA</strain>
        <tissue evidence="1">Liver</tissue>
    </source>
</reference>
<keyword evidence="2" id="KW-1185">Reference proteome</keyword>
<name>A0AAV7UZ72_PLEWA</name>
<sequence length="85" mass="9541">MPGHVLSAPIWAFIDHWDTENGSKWDKTLVSQSEEKLGHESVLNLKKLKEQSVVEAELLPELSEWHKGVVAEHIRHPGALALKAL</sequence>
<dbReference type="EMBL" id="JANPWB010000004">
    <property type="protein sequence ID" value="KAJ1194410.1"/>
    <property type="molecule type" value="Genomic_DNA"/>
</dbReference>
<dbReference type="Proteomes" id="UP001066276">
    <property type="component" value="Chromosome 2_2"/>
</dbReference>
<gene>
    <name evidence="1" type="ORF">NDU88_003699</name>
</gene>
<evidence type="ECO:0000313" key="2">
    <source>
        <dbReference type="Proteomes" id="UP001066276"/>
    </source>
</evidence>
<organism evidence="1 2">
    <name type="scientific">Pleurodeles waltl</name>
    <name type="common">Iberian ribbed newt</name>
    <dbReference type="NCBI Taxonomy" id="8319"/>
    <lineage>
        <taxon>Eukaryota</taxon>
        <taxon>Metazoa</taxon>
        <taxon>Chordata</taxon>
        <taxon>Craniata</taxon>
        <taxon>Vertebrata</taxon>
        <taxon>Euteleostomi</taxon>
        <taxon>Amphibia</taxon>
        <taxon>Batrachia</taxon>
        <taxon>Caudata</taxon>
        <taxon>Salamandroidea</taxon>
        <taxon>Salamandridae</taxon>
        <taxon>Pleurodelinae</taxon>
        <taxon>Pleurodeles</taxon>
    </lineage>
</organism>
<proteinExistence type="predicted"/>
<accession>A0AAV7UZ72</accession>
<comment type="caution">
    <text evidence="1">The sequence shown here is derived from an EMBL/GenBank/DDBJ whole genome shotgun (WGS) entry which is preliminary data.</text>
</comment>
<evidence type="ECO:0000313" key="1">
    <source>
        <dbReference type="EMBL" id="KAJ1194410.1"/>
    </source>
</evidence>
<dbReference type="AlphaFoldDB" id="A0AAV7UZ72"/>